<dbReference type="EMBL" id="CAWVOK010000026">
    <property type="protein sequence ID" value="CAK8163332.1"/>
    <property type="molecule type" value="Genomic_DNA"/>
</dbReference>
<reference evidence="8 9" key="1">
    <citation type="submission" date="2024-01" db="EMBL/GenBank/DDBJ databases">
        <authorList>
            <person name="Kunselman E."/>
        </authorList>
    </citation>
    <scope>NUCLEOTIDE SEQUENCE [LARGE SCALE GENOMIC DNA]</scope>
    <source>
        <strain evidence="8">2 abalone samples</strain>
    </source>
</reference>
<dbReference type="Gene3D" id="4.10.830.30">
    <property type="entry name" value="Ribosomal protein L31"/>
    <property type="match status" value="1"/>
</dbReference>
<keyword evidence="9" id="KW-1185">Reference proteome</keyword>
<comment type="function">
    <text evidence="1">Binds the 23S rRNA.</text>
</comment>
<evidence type="ECO:0000256" key="5">
    <source>
        <dbReference type="ARBA" id="ARBA00023274"/>
    </source>
</evidence>
<evidence type="ECO:0000256" key="7">
    <source>
        <dbReference type="ARBA" id="ARBA00035687"/>
    </source>
</evidence>
<comment type="subunit">
    <text evidence="3">Part of the 50S ribosomal subunit.</text>
</comment>
<dbReference type="Pfam" id="PF01197">
    <property type="entry name" value="Ribosomal_L31"/>
    <property type="match status" value="1"/>
</dbReference>
<gene>
    <name evidence="8" type="ORF">CAXC1_330092</name>
</gene>
<dbReference type="InterPro" id="IPR034704">
    <property type="entry name" value="Ribosomal_bL28/bL31-like_sf"/>
</dbReference>
<organism evidence="8 9">
    <name type="scientific">Candidatus Xenohaliotis californiensis</name>
    <dbReference type="NCBI Taxonomy" id="84677"/>
    <lineage>
        <taxon>Bacteria</taxon>
        <taxon>Pseudomonadati</taxon>
        <taxon>Pseudomonadota</taxon>
        <taxon>Alphaproteobacteria</taxon>
        <taxon>Rickettsiales</taxon>
        <taxon>Anaplasmataceae</taxon>
        <taxon>Candidatus Xenohaliotis</taxon>
    </lineage>
</organism>
<evidence type="ECO:0000256" key="4">
    <source>
        <dbReference type="ARBA" id="ARBA00022980"/>
    </source>
</evidence>
<evidence type="ECO:0000256" key="1">
    <source>
        <dbReference type="ARBA" id="ARBA00003795"/>
    </source>
</evidence>
<sequence>MKKNNKHPKAGELVVTCTNGMKFTTISTKPGQIKLDADPFNHMAWNAGVRVSDSPTSKSTQFTQKLGKGGNFFNEDILK</sequence>
<accession>A0ABP0EWV5</accession>
<keyword evidence="4 8" id="KW-0689">Ribosomal protein</keyword>
<comment type="similarity">
    <text evidence="2">Belongs to the bacterial ribosomal protein bL31 family. Type A subfamily.</text>
</comment>
<keyword evidence="5" id="KW-0687">Ribonucleoprotein</keyword>
<dbReference type="InterPro" id="IPR002150">
    <property type="entry name" value="Ribosomal_bL31"/>
</dbReference>
<dbReference type="SUPFAM" id="SSF143800">
    <property type="entry name" value="L28p-like"/>
    <property type="match status" value="1"/>
</dbReference>
<evidence type="ECO:0000256" key="6">
    <source>
        <dbReference type="ARBA" id="ARBA00035490"/>
    </source>
</evidence>
<dbReference type="Proteomes" id="UP001314181">
    <property type="component" value="Unassembled WGS sequence"/>
</dbReference>
<evidence type="ECO:0000313" key="8">
    <source>
        <dbReference type="EMBL" id="CAK8163332.1"/>
    </source>
</evidence>
<name>A0ABP0EWV5_9RICK</name>
<evidence type="ECO:0000256" key="3">
    <source>
        <dbReference type="ARBA" id="ARBA00011838"/>
    </source>
</evidence>
<dbReference type="GO" id="GO:0005840">
    <property type="term" value="C:ribosome"/>
    <property type="evidence" value="ECO:0007669"/>
    <property type="project" value="UniProtKB-KW"/>
</dbReference>
<proteinExistence type="inferred from homology"/>
<comment type="caution">
    <text evidence="8">The sequence shown here is derived from an EMBL/GenBank/DDBJ whole genome shotgun (WGS) entry which is preliminary data.</text>
</comment>
<dbReference type="InterPro" id="IPR042105">
    <property type="entry name" value="Ribosomal_bL31_sf"/>
</dbReference>
<dbReference type="RefSeq" id="WP_338364443.1">
    <property type="nucleotide sequence ID" value="NZ_CAWVOK010000026.1"/>
</dbReference>
<protein>
    <recommendedName>
        <fullName evidence="7">Large ribosomal subunit protein bL31</fullName>
    </recommendedName>
    <alternativeName>
        <fullName evidence="6">50S ribosomal protein L31</fullName>
    </alternativeName>
</protein>
<evidence type="ECO:0000313" key="9">
    <source>
        <dbReference type="Proteomes" id="UP001314181"/>
    </source>
</evidence>
<evidence type="ECO:0000256" key="2">
    <source>
        <dbReference type="ARBA" id="ARBA00009296"/>
    </source>
</evidence>